<gene>
    <name evidence="2" type="ORF">S01H1_35551</name>
</gene>
<feature type="non-terminal residue" evidence="2">
    <location>
        <position position="1"/>
    </location>
</feature>
<dbReference type="PANTHER" id="PTHR30038">
    <property type="entry name" value="ALDEHYDE FERREDOXIN OXIDOREDUCTASE"/>
    <property type="match status" value="1"/>
</dbReference>
<sequence length="271" mass="29396">AFEERINKYVVRRSACAGCPIGCGATLDLTEIGLGESNRPEYETIAGFGPNCLNNDAVTIIQANDICNRAGIDTISASSVIAFASECYERGVITKQDTDGIELTWGDGHAIIAMLEKLVKREGFGAILADGVKLAAERIGCGAEEWAIHVGGQEIGYHDPRQTPSRGTGYICDPTPGRHTSFLVARLIEGGPLPGPYPEFWEPKVENRDYGHKSLIYGKCAAYEQVLSSAGLCKFLMFQPGLRLIEFISAVTGWDFSLAETRVTGERIQTM</sequence>
<dbReference type="Pfam" id="PF01314">
    <property type="entry name" value="AFOR_C"/>
    <property type="match status" value="1"/>
</dbReference>
<dbReference type="Gene3D" id="1.10.599.10">
    <property type="entry name" value="Aldehyde Ferredoxin Oxidoreductase Protein, subunit A, domain 3"/>
    <property type="match status" value="1"/>
</dbReference>
<dbReference type="GO" id="GO:0051536">
    <property type="term" value="F:iron-sulfur cluster binding"/>
    <property type="evidence" value="ECO:0007669"/>
    <property type="project" value="InterPro"/>
</dbReference>
<protein>
    <recommendedName>
        <fullName evidence="1">Aldehyde ferredoxin oxidoreductase C-terminal domain-containing protein</fullName>
    </recommendedName>
</protein>
<accession>X0VIQ8</accession>
<reference evidence="2" key="1">
    <citation type="journal article" date="2014" name="Front. Microbiol.">
        <title>High frequency of phylogenetically diverse reductive dehalogenase-homologous genes in deep subseafloor sedimentary metagenomes.</title>
        <authorList>
            <person name="Kawai M."/>
            <person name="Futagami T."/>
            <person name="Toyoda A."/>
            <person name="Takaki Y."/>
            <person name="Nishi S."/>
            <person name="Hori S."/>
            <person name="Arai W."/>
            <person name="Tsubouchi T."/>
            <person name="Morono Y."/>
            <person name="Uchiyama I."/>
            <person name="Ito T."/>
            <person name="Fujiyama A."/>
            <person name="Inagaki F."/>
            <person name="Takami H."/>
        </authorList>
    </citation>
    <scope>NUCLEOTIDE SEQUENCE</scope>
    <source>
        <strain evidence="2">Expedition CK06-06</strain>
    </source>
</reference>
<dbReference type="GO" id="GO:0009055">
    <property type="term" value="F:electron transfer activity"/>
    <property type="evidence" value="ECO:0007669"/>
    <property type="project" value="InterPro"/>
</dbReference>
<dbReference type="InterPro" id="IPR013985">
    <property type="entry name" value="Ald_Fedxn_OxRdtase_dom3"/>
</dbReference>
<dbReference type="PANTHER" id="PTHR30038:SF0">
    <property type="entry name" value="TUNGSTEN-CONTAINING ALDEHYDE FERREDOXIN OXIDOREDUCTASE"/>
    <property type="match status" value="1"/>
</dbReference>
<organism evidence="2">
    <name type="scientific">marine sediment metagenome</name>
    <dbReference type="NCBI Taxonomy" id="412755"/>
    <lineage>
        <taxon>unclassified sequences</taxon>
        <taxon>metagenomes</taxon>
        <taxon>ecological metagenomes</taxon>
    </lineage>
</organism>
<dbReference type="Gene3D" id="1.10.569.10">
    <property type="entry name" value="Aldehyde Ferredoxin Oxidoreductase Protein, subunit A, domain 2"/>
    <property type="match status" value="1"/>
</dbReference>
<dbReference type="InterPro" id="IPR013984">
    <property type="entry name" value="Ald_Fedxn_OxRdtase_dom2"/>
</dbReference>
<dbReference type="InterPro" id="IPR051919">
    <property type="entry name" value="W-dependent_AOR"/>
</dbReference>
<dbReference type="InterPro" id="IPR036021">
    <property type="entry name" value="Tungsten_al_ferr_oxy-like_C"/>
</dbReference>
<dbReference type="EMBL" id="BARS01022219">
    <property type="protein sequence ID" value="GAG12378.1"/>
    <property type="molecule type" value="Genomic_DNA"/>
</dbReference>
<dbReference type="SUPFAM" id="SSF48310">
    <property type="entry name" value="Aldehyde ferredoxin oxidoreductase, C-terminal domains"/>
    <property type="match status" value="1"/>
</dbReference>
<feature type="domain" description="Aldehyde ferredoxin oxidoreductase C-terminal" evidence="1">
    <location>
        <begin position="4"/>
        <end position="271"/>
    </location>
</feature>
<evidence type="ECO:0000259" key="1">
    <source>
        <dbReference type="Pfam" id="PF01314"/>
    </source>
</evidence>
<dbReference type="InterPro" id="IPR001203">
    <property type="entry name" value="OxRdtase_Ald_Fedxn_C"/>
</dbReference>
<feature type="non-terminal residue" evidence="2">
    <location>
        <position position="271"/>
    </location>
</feature>
<dbReference type="AlphaFoldDB" id="X0VIQ8"/>
<proteinExistence type="predicted"/>
<dbReference type="GO" id="GO:0016625">
    <property type="term" value="F:oxidoreductase activity, acting on the aldehyde or oxo group of donors, iron-sulfur protein as acceptor"/>
    <property type="evidence" value="ECO:0007669"/>
    <property type="project" value="InterPro"/>
</dbReference>
<name>X0VIQ8_9ZZZZ</name>
<comment type="caution">
    <text evidence="2">The sequence shown here is derived from an EMBL/GenBank/DDBJ whole genome shotgun (WGS) entry which is preliminary data.</text>
</comment>
<evidence type="ECO:0000313" key="2">
    <source>
        <dbReference type="EMBL" id="GAG12378.1"/>
    </source>
</evidence>